<protein>
    <submittedName>
        <fullName evidence="1">Uncharacterized protein</fullName>
    </submittedName>
</protein>
<evidence type="ECO:0000313" key="2">
    <source>
        <dbReference type="Proteomes" id="UP001159363"/>
    </source>
</evidence>
<evidence type="ECO:0000313" key="1">
    <source>
        <dbReference type="EMBL" id="KAJ8866974.1"/>
    </source>
</evidence>
<dbReference type="Proteomes" id="UP001159363">
    <property type="component" value="Chromosome 15"/>
</dbReference>
<comment type="caution">
    <text evidence="1">The sequence shown here is derived from an EMBL/GenBank/DDBJ whole genome shotgun (WGS) entry which is preliminary data.</text>
</comment>
<sequence>MQNNCYNTDTMLSWFGSRHDPSIPSDSIPSAHGRVTLNNRARQPPTAWPHLTVKNNLHARPPERRLIGCDWTCNRNKPITARLQVQLPATPSQQTMSRWVLVSALARKPCLTQLTEERGVLSTVASERLYRLSPRWDMYVTERGNEEIQSSVTTKYLELNFTVLFVLELASFLHWPLHRYEATPFLTELHAIGVHNCEVFKRRHRVAQDLSDTLCSNDKRIAKKGADLNEVTPKQNVHYMTEELQAKPPNNEVGSELTCFGEQPALESSRDKQAPLRYGILSGSAKCGNDTNIRRMYEIIGGRDQPNFAERFLHGLDFNTLLDYPIRIRRGGGERTVAERLARSPPTNAHRALSLAGSPDFRKWESCQTMPLIGWFSRGYPVSPVPSFQAAPYSLQSPSSALEISLLRAAQISSLTQAFFGRFCKFPHEELNVISGDKNISRDKIDAKHVYTEVDFAIGSHSIRQGLDDSQPIADLQGSGDGWKGKARFWPKGSVFVVRKTDPRHRGRLGEALRSCLSRVWWRGIKVRRRRGAGNRPGPSPKEMLTRLTLSCRISSRVTGGVIGISRSNTNRRMTDKHVSAQQRLADTRAGRQFCSMRLSS</sequence>
<organism evidence="1 2">
    <name type="scientific">Dryococelus australis</name>
    <dbReference type="NCBI Taxonomy" id="614101"/>
    <lineage>
        <taxon>Eukaryota</taxon>
        <taxon>Metazoa</taxon>
        <taxon>Ecdysozoa</taxon>
        <taxon>Arthropoda</taxon>
        <taxon>Hexapoda</taxon>
        <taxon>Insecta</taxon>
        <taxon>Pterygota</taxon>
        <taxon>Neoptera</taxon>
        <taxon>Polyneoptera</taxon>
        <taxon>Phasmatodea</taxon>
        <taxon>Verophasmatodea</taxon>
        <taxon>Anareolatae</taxon>
        <taxon>Phasmatidae</taxon>
        <taxon>Eurycanthinae</taxon>
        <taxon>Dryococelus</taxon>
    </lineage>
</organism>
<accession>A0ABQ9G3B9</accession>
<name>A0ABQ9G3B9_9NEOP</name>
<dbReference type="EMBL" id="JARBHB010000016">
    <property type="protein sequence ID" value="KAJ8866974.1"/>
    <property type="molecule type" value="Genomic_DNA"/>
</dbReference>
<proteinExistence type="predicted"/>
<keyword evidence="2" id="KW-1185">Reference proteome</keyword>
<reference evidence="1 2" key="1">
    <citation type="submission" date="2023-02" db="EMBL/GenBank/DDBJ databases">
        <title>LHISI_Scaffold_Assembly.</title>
        <authorList>
            <person name="Stuart O.P."/>
            <person name="Cleave R."/>
            <person name="Magrath M.J.L."/>
            <person name="Mikheyev A.S."/>
        </authorList>
    </citation>
    <scope>NUCLEOTIDE SEQUENCE [LARGE SCALE GENOMIC DNA]</scope>
    <source>
        <strain evidence="1">Daus_M_001</strain>
        <tissue evidence="1">Leg muscle</tissue>
    </source>
</reference>
<gene>
    <name evidence="1" type="ORF">PR048_032836</name>
</gene>